<organism evidence="1 3">
    <name type="scientific">Citrobacter werkmanii</name>
    <dbReference type="NCBI Taxonomy" id="67827"/>
    <lineage>
        <taxon>Bacteria</taxon>
        <taxon>Pseudomonadati</taxon>
        <taxon>Pseudomonadota</taxon>
        <taxon>Gammaproteobacteria</taxon>
        <taxon>Enterobacterales</taxon>
        <taxon>Enterobacteriaceae</taxon>
        <taxon>Citrobacter</taxon>
        <taxon>Citrobacter freundii complex</taxon>
    </lineage>
</organism>
<evidence type="ECO:0000313" key="4">
    <source>
        <dbReference type="Proteomes" id="UP000837205"/>
    </source>
</evidence>
<comment type="caution">
    <text evidence="1">The sequence shown here is derived from an EMBL/GenBank/DDBJ whole genome shotgun (WGS) entry which is preliminary data.</text>
</comment>
<reference evidence="1" key="1">
    <citation type="submission" date="2020-05" db="EMBL/GenBank/DDBJ databases">
        <authorList>
            <person name="Delgado-Blas J."/>
        </authorList>
    </citation>
    <scope>NUCLEOTIDE SEQUENCE</scope>
    <source>
        <strain evidence="1">BB1459</strain>
        <strain evidence="2">BB1480</strain>
    </source>
</reference>
<protein>
    <submittedName>
        <fullName evidence="1">Uncharacterized protein</fullName>
    </submittedName>
</protein>
<dbReference type="RefSeq" id="WP_239181622.1">
    <property type="nucleotide sequence ID" value="NZ_CAHPQT010000005.1"/>
</dbReference>
<dbReference type="Proteomes" id="UP000837205">
    <property type="component" value="Unassembled WGS sequence"/>
</dbReference>
<name>A0A9N8GS72_9ENTR</name>
<dbReference type="AlphaFoldDB" id="A0A9N8GS72"/>
<evidence type="ECO:0000313" key="2">
    <source>
        <dbReference type="EMBL" id="CAC9185033.1"/>
    </source>
</evidence>
<dbReference type="Proteomes" id="UP000834503">
    <property type="component" value="Unassembled WGS sequence"/>
</dbReference>
<gene>
    <name evidence="1" type="ORF">GHA_01269</name>
    <name evidence="2" type="ORF">TML_01484</name>
</gene>
<dbReference type="EMBL" id="CAHPQX010000004">
    <property type="protein sequence ID" value="CAB5531179.1"/>
    <property type="molecule type" value="Genomic_DNA"/>
</dbReference>
<proteinExistence type="predicted"/>
<dbReference type="EMBL" id="CAIIUA010000001">
    <property type="protein sequence ID" value="CAC9185033.1"/>
    <property type="molecule type" value="Genomic_DNA"/>
</dbReference>
<evidence type="ECO:0000313" key="3">
    <source>
        <dbReference type="Proteomes" id="UP000834503"/>
    </source>
</evidence>
<evidence type="ECO:0000313" key="1">
    <source>
        <dbReference type="EMBL" id="CAB5531179.1"/>
    </source>
</evidence>
<keyword evidence="4" id="KW-1185">Reference proteome</keyword>
<accession>A0A9N8GS72</accession>
<sequence>MWLMKTLLTSGCTNQRGAGHQHVSVLDSYKVSPFKETYSDTACIVRIIEIYSLNKLRAKGEKLYSLTGLTVPDTEAVANEINLLLTHYAQLCRLEEEELSFRQREVTNAEVAWKSSFSKNGVSSIAEAKTKKTGHAEREDAERCYHLAVSRLNEQHSRLSTIKLLPGVLADEVNYIGKGVEKRLLNIFPQSGQIPADFISVFNDGDVVRDIKFITDALKSLSDSVSEIISRCSVPTDRYVLNNGGMARAMAYREYYRADNYVLRSVVSDRDYVEHVMKYNRVTEYKNKIFS</sequence>